<dbReference type="AlphaFoldDB" id="A0A165CK87"/>
<dbReference type="OrthoDB" id="3266199at2759"/>
<sequence length="318" mass="35285">MQNNMSTVHSSNWHPLFTTEDAGTITLSSQDANLFRIHLYTLKRVSGWFAAMSSLPQGPGTVSDDVLHLDEDSTVLMPLLQVISGMELPDLSSLDLVESILLAAEKYDMPGSVSIIRNMITSYLSESTALRVYRLAGAHSWKAQAQLASSYTLSFDLSTPTVIAELSRMEGYLPAQLFLLHRQGKDALKKALNDVTRFAANTKENCEGCRRSPDHAQWRNLKELWLSRADEAPFGRTISAAQLIAPEVLSVIEATCPSCRRRLYNADMTFNNLRDAVNNLPQTVMRLKRPFTQSAQMGNLEKAHAGYLCAIARGDHTP</sequence>
<proteinExistence type="predicted"/>
<protein>
    <recommendedName>
        <fullName evidence="3">BTB domain-containing protein</fullName>
    </recommendedName>
</protein>
<gene>
    <name evidence="1" type="ORF">LAESUDRAFT_791143</name>
</gene>
<dbReference type="STRING" id="1314785.A0A165CK87"/>
<reference evidence="1 2" key="1">
    <citation type="journal article" date="2016" name="Mol. Biol. Evol.">
        <title>Comparative Genomics of Early-Diverging Mushroom-Forming Fungi Provides Insights into the Origins of Lignocellulose Decay Capabilities.</title>
        <authorList>
            <person name="Nagy L.G."/>
            <person name="Riley R."/>
            <person name="Tritt A."/>
            <person name="Adam C."/>
            <person name="Daum C."/>
            <person name="Floudas D."/>
            <person name="Sun H."/>
            <person name="Yadav J.S."/>
            <person name="Pangilinan J."/>
            <person name="Larsson K.H."/>
            <person name="Matsuura K."/>
            <person name="Barry K."/>
            <person name="Labutti K."/>
            <person name="Kuo R."/>
            <person name="Ohm R.A."/>
            <person name="Bhattacharya S.S."/>
            <person name="Shirouzu T."/>
            <person name="Yoshinaga Y."/>
            <person name="Martin F.M."/>
            <person name="Grigoriev I.V."/>
            <person name="Hibbett D.S."/>
        </authorList>
    </citation>
    <scope>NUCLEOTIDE SEQUENCE [LARGE SCALE GENOMIC DNA]</scope>
    <source>
        <strain evidence="1 2">93-53</strain>
    </source>
</reference>
<dbReference type="InterPro" id="IPR011333">
    <property type="entry name" value="SKP1/BTB/POZ_sf"/>
</dbReference>
<accession>A0A165CK87</accession>
<dbReference type="Proteomes" id="UP000076871">
    <property type="component" value="Unassembled WGS sequence"/>
</dbReference>
<dbReference type="InParanoid" id="A0A165CK87"/>
<evidence type="ECO:0008006" key="3">
    <source>
        <dbReference type="Google" id="ProtNLM"/>
    </source>
</evidence>
<keyword evidence="2" id="KW-1185">Reference proteome</keyword>
<organism evidence="1 2">
    <name type="scientific">Laetiporus sulphureus 93-53</name>
    <dbReference type="NCBI Taxonomy" id="1314785"/>
    <lineage>
        <taxon>Eukaryota</taxon>
        <taxon>Fungi</taxon>
        <taxon>Dikarya</taxon>
        <taxon>Basidiomycota</taxon>
        <taxon>Agaricomycotina</taxon>
        <taxon>Agaricomycetes</taxon>
        <taxon>Polyporales</taxon>
        <taxon>Laetiporus</taxon>
    </lineage>
</organism>
<dbReference type="EMBL" id="KV427648">
    <property type="protein sequence ID" value="KZT02965.1"/>
    <property type="molecule type" value="Genomic_DNA"/>
</dbReference>
<name>A0A165CK87_9APHY</name>
<dbReference type="Gene3D" id="3.30.710.10">
    <property type="entry name" value="Potassium Channel Kv1.1, Chain A"/>
    <property type="match status" value="1"/>
</dbReference>
<evidence type="ECO:0000313" key="1">
    <source>
        <dbReference type="EMBL" id="KZT02965.1"/>
    </source>
</evidence>
<evidence type="ECO:0000313" key="2">
    <source>
        <dbReference type="Proteomes" id="UP000076871"/>
    </source>
</evidence>
<dbReference type="GeneID" id="63830958"/>
<dbReference type="RefSeq" id="XP_040760705.1">
    <property type="nucleotide sequence ID" value="XM_040913930.1"/>
</dbReference>